<evidence type="ECO:0000313" key="1">
    <source>
        <dbReference type="EMBL" id="KAK7442049.1"/>
    </source>
</evidence>
<accession>A0ABR1IVI2</accession>
<comment type="caution">
    <text evidence="1">The sequence shown here is derived from an EMBL/GenBank/DDBJ whole genome shotgun (WGS) entry which is preliminary data.</text>
</comment>
<dbReference type="InterPro" id="IPR032675">
    <property type="entry name" value="LRR_dom_sf"/>
</dbReference>
<keyword evidence="2" id="KW-1185">Reference proteome</keyword>
<dbReference type="SUPFAM" id="SSF52047">
    <property type="entry name" value="RNI-like"/>
    <property type="match status" value="1"/>
</dbReference>
<gene>
    <name evidence="1" type="ORF">VKT23_016325</name>
</gene>
<evidence type="ECO:0008006" key="3">
    <source>
        <dbReference type="Google" id="ProtNLM"/>
    </source>
</evidence>
<proteinExistence type="predicted"/>
<sequence>MTDQQNHSNSILIPEMLTEIFEHLVPDPDYTSSASPGKKDLLSCALSCKMFASLALKSMWRQMDNLLPLLKLLPGLRLVNNYYVLTNVLAPADFTRYDYYAALVKEYSHSQEEEENPDEPVFPRINASVYFCVARFRPTLLPSLTIFTCYADAFDSRIELNFFASPSLKDVSIYEVNSLQKTTEILMYLSLLGFQAPDIRVLKLSVNQNTPTSCFQTVSNLKNLRFLHLSFEEGETGFPYNTVLPDIEALGVLEHLEDLHVQCYIRSNLVPNAYTSPSFVASDALGSLKRLTVHGDYVLAKTLFNLCQYSPIQRLDYVGDYLPRMSSLIEQVAVQWEKTLEEVYFIRYFQCRGQQPEALELGMDLRPLCLLSNLKILILMATAEAMAIIVGDEDIIAMAEALPLLENLRLDLLAENLDSPPSVAVLKVLACRCPRLKRIQMPLNVVAVPEPTPNHSVSSLGPPSTHGLEHFEMVVNLSLLKERVQEVRVGRLAYYIWSAFPHVRSVYGTWSFEIEYLWKGLGYEVKKLQNRDRELERTGGRL</sequence>
<dbReference type="Gene3D" id="3.80.10.10">
    <property type="entry name" value="Ribonuclease Inhibitor"/>
    <property type="match status" value="1"/>
</dbReference>
<organism evidence="1 2">
    <name type="scientific">Marasmiellus scandens</name>
    <dbReference type="NCBI Taxonomy" id="2682957"/>
    <lineage>
        <taxon>Eukaryota</taxon>
        <taxon>Fungi</taxon>
        <taxon>Dikarya</taxon>
        <taxon>Basidiomycota</taxon>
        <taxon>Agaricomycotina</taxon>
        <taxon>Agaricomycetes</taxon>
        <taxon>Agaricomycetidae</taxon>
        <taxon>Agaricales</taxon>
        <taxon>Marasmiineae</taxon>
        <taxon>Omphalotaceae</taxon>
        <taxon>Marasmiellus</taxon>
    </lineage>
</organism>
<dbReference type="EMBL" id="JBANRG010000060">
    <property type="protein sequence ID" value="KAK7442049.1"/>
    <property type="molecule type" value="Genomic_DNA"/>
</dbReference>
<name>A0ABR1IVI2_9AGAR</name>
<reference evidence="1 2" key="1">
    <citation type="submission" date="2024-01" db="EMBL/GenBank/DDBJ databases">
        <title>A draft genome for the cacao thread blight pathogen Marasmiellus scandens.</title>
        <authorList>
            <person name="Baruah I.K."/>
            <person name="Leung J."/>
            <person name="Bukari Y."/>
            <person name="Amoako-Attah I."/>
            <person name="Meinhardt L.W."/>
            <person name="Bailey B.A."/>
            <person name="Cohen S.P."/>
        </authorList>
    </citation>
    <scope>NUCLEOTIDE SEQUENCE [LARGE SCALE GENOMIC DNA]</scope>
    <source>
        <strain evidence="1 2">GH-19</strain>
    </source>
</reference>
<evidence type="ECO:0000313" key="2">
    <source>
        <dbReference type="Proteomes" id="UP001498398"/>
    </source>
</evidence>
<protein>
    <recommendedName>
        <fullName evidence="3">F-box domain-containing protein</fullName>
    </recommendedName>
</protein>
<dbReference type="Proteomes" id="UP001498398">
    <property type="component" value="Unassembled WGS sequence"/>
</dbReference>